<dbReference type="GO" id="GO:0003887">
    <property type="term" value="F:DNA-directed DNA polymerase activity"/>
    <property type="evidence" value="ECO:0007669"/>
    <property type="project" value="UniProtKB-KW"/>
</dbReference>
<dbReference type="GeneID" id="41588185"/>
<reference evidence="1 2" key="1">
    <citation type="submission" date="2016-04" db="EMBL/GenBank/DDBJ databases">
        <authorList>
            <person name="Evans L.H."/>
            <person name="Alamgir A."/>
            <person name="Owens N."/>
            <person name="Weber N.D."/>
            <person name="Virtaneva K."/>
            <person name="Barbian K."/>
            <person name="Babar A."/>
            <person name="Rosenke K."/>
        </authorList>
    </citation>
    <scope>NUCLEOTIDE SEQUENCE [LARGE SCALE GENOMIC DNA]</scope>
    <source>
        <strain evidence="2">S5(T) (JCM 30642 \VKM B-2941)</strain>
    </source>
</reference>
<evidence type="ECO:0000313" key="2">
    <source>
        <dbReference type="Proteomes" id="UP000195607"/>
    </source>
</evidence>
<evidence type="ECO:0000313" key="1">
    <source>
        <dbReference type="EMBL" id="SIM58828.1"/>
    </source>
</evidence>
<dbReference type="AlphaFoldDB" id="A0A1N5UF87"/>
<gene>
    <name evidence="1" type="ORF">CSP5_0915</name>
</gene>
<keyword evidence="1" id="KW-0239">DNA-directed DNA polymerase</keyword>
<protein>
    <submittedName>
        <fullName evidence="1">DNA-directed DNA polymerase B</fullName>
    </submittedName>
</protein>
<dbReference type="RefSeq" id="WP_148689716.1">
    <property type="nucleotide sequence ID" value="NZ_LT671858.1"/>
</dbReference>
<proteinExistence type="predicted"/>
<dbReference type="Proteomes" id="UP000195607">
    <property type="component" value="Chromosome I"/>
</dbReference>
<accession>A0A1N5UF87</accession>
<keyword evidence="1" id="KW-0808">Transferase</keyword>
<organism evidence="1 2">
    <name type="scientific">Cuniculiplasma divulgatum</name>
    <dbReference type="NCBI Taxonomy" id="1673428"/>
    <lineage>
        <taxon>Archaea</taxon>
        <taxon>Methanobacteriati</taxon>
        <taxon>Thermoplasmatota</taxon>
        <taxon>Thermoplasmata</taxon>
        <taxon>Thermoplasmatales</taxon>
        <taxon>Cuniculiplasmataceae</taxon>
        <taxon>Cuniculiplasma</taxon>
    </lineage>
</organism>
<keyword evidence="1" id="KW-0548">Nucleotidyltransferase</keyword>
<sequence>MLVRCVRHDDHKFDYIDNLVVGKHISADRIRYISKESKNLDETEITGLDDEGLFGVCKGS</sequence>
<name>A0A1N5UF87_9ARCH</name>
<dbReference type="EMBL" id="LT671858">
    <property type="protein sequence ID" value="SIM58828.1"/>
    <property type="molecule type" value="Genomic_DNA"/>
</dbReference>